<keyword evidence="5" id="KW-1185">Reference proteome</keyword>
<dbReference type="EMBL" id="WBVT01000013">
    <property type="protein sequence ID" value="KAB7790398.1"/>
    <property type="molecule type" value="Genomic_DNA"/>
</dbReference>
<comment type="caution">
    <text evidence="4">The sequence shown here is derived from an EMBL/GenBank/DDBJ whole genome shotgun (WGS) entry which is preliminary data.</text>
</comment>
<proteinExistence type="predicted"/>
<dbReference type="InterPro" id="IPR036890">
    <property type="entry name" value="HATPase_C_sf"/>
</dbReference>
<dbReference type="AlphaFoldDB" id="A0A6I1GQM3"/>
<dbReference type="Gene3D" id="3.30.565.10">
    <property type="entry name" value="Histidine kinase-like ATPase, C-terminal domain"/>
    <property type="match status" value="1"/>
</dbReference>
<dbReference type="Proteomes" id="UP000441772">
    <property type="component" value="Unassembled WGS sequence"/>
</dbReference>
<sequence>MMNGTQATQDGIVAQACAATSAGGATQADSQPSQPHAQCHRSGITASPARGTRHAQDGARVGSDTATHATMNTATHAASRATAHAPDLLADPRTRLLIACSSLPVVIETMMMHANGSGGTTAVTLALLCVCGCLLMSLAPRVGGLAIVAVWVWRCVAPETTAVSPLFCLLMAILVMSYRSGGLAVAAAVVAEAATAARIWLYPWDSSIMATVCATAAFLMVALWIGSMMSWRERLEAEERERAALLRQLEHQQLATELHHSVANDLTTILLLARQLEDGLGDGERHGGDVVAESRQSSGRPAGVRARGFAEDAGAVDDGPSADACVGKAEGAADEAAEKIADDIRRLDVVRLIEQVATESLGKVRTLIAGLDQADAGGAGSSGTAGALGNSGAGWGGTSVTSGGIDAAGSGTAGALGNGDAYGGNGAGSGSSTASAVGTGGMSGGRVDERDAATAIYPGSGPRTSLIMLNADELRFDMQRYRSRIEALGLTGTMMVRGPSNVECTPASRAALLEIMQEIAGNMTKYASGTFCMVVTLEPGLATVSASNGVADGAGLADGAEETDDVAVTDAGEAAKDSGLPQTAGSPFSGGSGLARCRREAERLGGEFSIIADDGAWSCLLKLPLA</sequence>
<feature type="region of interest" description="Disordered" evidence="2">
    <location>
        <begin position="574"/>
        <end position="593"/>
    </location>
</feature>
<keyword evidence="3" id="KW-1133">Transmembrane helix</keyword>
<feature type="coiled-coil region" evidence="1">
    <location>
        <begin position="228"/>
        <end position="255"/>
    </location>
</feature>
<gene>
    <name evidence="4" type="ORF">F7D09_1084</name>
</gene>
<keyword evidence="3" id="KW-0812">Transmembrane</keyword>
<evidence type="ECO:0000313" key="4">
    <source>
        <dbReference type="EMBL" id="KAB7790398.1"/>
    </source>
</evidence>
<evidence type="ECO:0000256" key="3">
    <source>
        <dbReference type="SAM" id="Phobius"/>
    </source>
</evidence>
<evidence type="ECO:0000256" key="2">
    <source>
        <dbReference type="SAM" id="MobiDB-lite"/>
    </source>
</evidence>
<dbReference type="GO" id="GO:0016301">
    <property type="term" value="F:kinase activity"/>
    <property type="evidence" value="ECO:0007669"/>
    <property type="project" value="UniProtKB-KW"/>
</dbReference>
<evidence type="ECO:0000313" key="5">
    <source>
        <dbReference type="Proteomes" id="UP000441772"/>
    </source>
</evidence>
<feature type="transmembrane region" description="Helical" evidence="3">
    <location>
        <begin position="207"/>
        <end position="225"/>
    </location>
</feature>
<protein>
    <submittedName>
        <fullName evidence="4">Signal transduction histidine kinase</fullName>
    </submittedName>
</protein>
<keyword evidence="1" id="KW-0175">Coiled coil</keyword>
<evidence type="ECO:0000256" key="1">
    <source>
        <dbReference type="SAM" id="Coils"/>
    </source>
</evidence>
<keyword evidence="3" id="KW-0472">Membrane</keyword>
<feature type="region of interest" description="Disordered" evidence="2">
    <location>
        <begin position="284"/>
        <end position="304"/>
    </location>
</feature>
<organism evidence="4 5">
    <name type="scientific">Bifidobacterium leontopitheci</name>
    <dbReference type="NCBI Taxonomy" id="2650774"/>
    <lineage>
        <taxon>Bacteria</taxon>
        <taxon>Bacillati</taxon>
        <taxon>Actinomycetota</taxon>
        <taxon>Actinomycetes</taxon>
        <taxon>Bifidobacteriales</taxon>
        <taxon>Bifidobacteriaceae</taxon>
        <taxon>Bifidobacterium</taxon>
    </lineage>
</organism>
<keyword evidence="4" id="KW-0808">Transferase</keyword>
<feature type="region of interest" description="Disordered" evidence="2">
    <location>
        <begin position="24"/>
        <end position="62"/>
    </location>
</feature>
<keyword evidence="4" id="KW-0418">Kinase</keyword>
<feature type="region of interest" description="Disordered" evidence="2">
    <location>
        <begin position="427"/>
        <end position="446"/>
    </location>
</feature>
<accession>A0A6I1GQM3</accession>
<reference evidence="4 5" key="1">
    <citation type="submission" date="2019-09" db="EMBL/GenBank/DDBJ databases">
        <title>Characterization of the phylogenetic diversity of two novel species belonging to the genus Bifidobacterium: Bifidobacterium cebidarum sp. nov. and Bifidobacterium leontopitheci sp. nov.</title>
        <authorList>
            <person name="Lugli G.A."/>
            <person name="Duranti S."/>
            <person name="Milani C."/>
            <person name="Turroni F."/>
            <person name="Ventura M."/>
        </authorList>
    </citation>
    <scope>NUCLEOTIDE SEQUENCE [LARGE SCALE GENOMIC DNA]</scope>
    <source>
        <strain evidence="4 5">LMG 31471</strain>
    </source>
</reference>
<feature type="transmembrane region" description="Helical" evidence="3">
    <location>
        <begin position="120"/>
        <end position="139"/>
    </location>
</feature>
<name>A0A6I1GQM3_9BIFI</name>